<dbReference type="NCBIfam" id="NF033788">
    <property type="entry name" value="HTH_metalloreg"/>
    <property type="match status" value="1"/>
</dbReference>
<evidence type="ECO:0000256" key="3">
    <source>
        <dbReference type="ARBA" id="ARBA00023163"/>
    </source>
</evidence>
<dbReference type="Proteomes" id="UP000178187">
    <property type="component" value="Unassembled WGS sequence"/>
</dbReference>
<dbReference type="Pfam" id="PF01022">
    <property type="entry name" value="HTH_5"/>
    <property type="match status" value="1"/>
</dbReference>
<dbReference type="SMART" id="SM00418">
    <property type="entry name" value="HTH_ARSR"/>
    <property type="match status" value="1"/>
</dbReference>
<dbReference type="PROSITE" id="PS50987">
    <property type="entry name" value="HTH_ARSR_2"/>
    <property type="match status" value="1"/>
</dbReference>
<evidence type="ECO:0000313" key="6">
    <source>
        <dbReference type="Proteomes" id="UP000178187"/>
    </source>
</evidence>
<gene>
    <name evidence="5" type="ORF">A3G33_03645</name>
</gene>
<dbReference type="Gene3D" id="1.10.10.10">
    <property type="entry name" value="Winged helix-like DNA-binding domain superfamily/Winged helix DNA-binding domain"/>
    <property type="match status" value="1"/>
</dbReference>
<dbReference type="GO" id="GO:0003700">
    <property type="term" value="F:DNA-binding transcription factor activity"/>
    <property type="evidence" value="ECO:0007669"/>
    <property type="project" value="InterPro"/>
</dbReference>
<dbReference type="GO" id="GO:0003677">
    <property type="term" value="F:DNA binding"/>
    <property type="evidence" value="ECO:0007669"/>
    <property type="project" value="UniProtKB-KW"/>
</dbReference>
<dbReference type="CDD" id="cd00090">
    <property type="entry name" value="HTH_ARSR"/>
    <property type="match status" value="1"/>
</dbReference>
<reference evidence="5 6" key="1">
    <citation type="journal article" date="2016" name="Nat. Commun.">
        <title>Thousands of microbial genomes shed light on interconnected biogeochemical processes in an aquifer system.</title>
        <authorList>
            <person name="Anantharaman K."/>
            <person name="Brown C.T."/>
            <person name="Hug L.A."/>
            <person name="Sharon I."/>
            <person name="Castelle C.J."/>
            <person name="Probst A.J."/>
            <person name="Thomas B.C."/>
            <person name="Singh A."/>
            <person name="Wilkins M.J."/>
            <person name="Karaoz U."/>
            <person name="Brodie E.L."/>
            <person name="Williams K.H."/>
            <person name="Hubbard S.S."/>
            <person name="Banfield J.F."/>
        </authorList>
    </citation>
    <scope>NUCLEOTIDE SEQUENCE [LARGE SCALE GENOMIC DNA]</scope>
</reference>
<dbReference type="PRINTS" id="PR00778">
    <property type="entry name" value="HTHARSR"/>
</dbReference>
<evidence type="ECO:0000256" key="1">
    <source>
        <dbReference type="ARBA" id="ARBA00023015"/>
    </source>
</evidence>
<dbReference type="AlphaFoldDB" id="A0A1G1L2A7"/>
<keyword evidence="2" id="KW-0238">DNA-binding</keyword>
<dbReference type="InterPro" id="IPR036390">
    <property type="entry name" value="WH_DNA-bd_sf"/>
</dbReference>
<evidence type="ECO:0000256" key="2">
    <source>
        <dbReference type="ARBA" id="ARBA00023125"/>
    </source>
</evidence>
<dbReference type="SUPFAM" id="SSF46785">
    <property type="entry name" value="Winged helix' DNA-binding domain"/>
    <property type="match status" value="1"/>
</dbReference>
<comment type="caution">
    <text evidence="5">The sequence shown here is derived from an EMBL/GenBank/DDBJ whole genome shotgun (WGS) entry which is preliminary data.</text>
</comment>
<protein>
    <recommendedName>
        <fullName evidence="4">HTH arsR-type domain-containing protein</fullName>
    </recommendedName>
</protein>
<dbReference type="InterPro" id="IPR001845">
    <property type="entry name" value="HTH_ArsR_DNA-bd_dom"/>
</dbReference>
<dbReference type="InterPro" id="IPR011991">
    <property type="entry name" value="ArsR-like_HTH"/>
</dbReference>
<evidence type="ECO:0000313" key="5">
    <source>
        <dbReference type="EMBL" id="OGW99276.1"/>
    </source>
</evidence>
<dbReference type="PANTHER" id="PTHR43132">
    <property type="entry name" value="ARSENICAL RESISTANCE OPERON REPRESSOR ARSR-RELATED"/>
    <property type="match status" value="1"/>
</dbReference>
<dbReference type="InterPro" id="IPR036388">
    <property type="entry name" value="WH-like_DNA-bd_sf"/>
</dbReference>
<evidence type="ECO:0000259" key="4">
    <source>
        <dbReference type="PROSITE" id="PS50987"/>
    </source>
</evidence>
<organism evidence="5 6">
    <name type="scientific">Candidatus Danuiimicrobium aquiferis</name>
    <dbReference type="NCBI Taxonomy" id="1801832"/>
    <lineage>
        <taxon>Bacteria</taxon>
        <taxon>Pseudomonadati</taxon>
        <taxon>Candidatus Omnitrophota</taxon>
        <taxon>Candidatus Danuiimicrobium</taxon>
    </lineage>
</organism>
<keyword evidence="3" id="KW-0804">Transcription</keyword>
<dbReference type="InterPro" id="IPR051011">
    <property type="entry name" value="Metal_resp_trans_reg"/>
</dbReference>
<feature type="domain" description="HTH arsR-type" evidence="4">
    <location>
        <begin position="6"/>
        <end position="103"/>
    </location>
</feature>
<keyword evidence="1" id="KW-0805">Transcription regulation</keyword>
<proteinExistence type="predicted"/>
<name>A0A1G1L2A7_9BACT</name>
<dbReference type="EMBL" id="MHFR01000011">
    <property type="protein sequence ID" value="OGW99276.1"/>
    <property type="molecule type" value="Genomic_DNA"/>
</dbReference>
<dbReference type="PANTHER" id="PTHR43132:SF2">
    <property type="entry name" value="ARSENICAL RESISTANCE OPERON REPRESSOR ARSR-RELATED"/>
    <property type="match status" value="1"/>
</dbReference>
<sequence length="114" mass="13208">MSARGMDERIFQMHAEICKSLSSPVRLKILNSLREGEKSVEEMARRLDLPKANLSQHLAVLRQRKIVMTRRAGLNIYYKIANPKMIKACDILREVLFEQLKDGEKLVRSITKIK</sequence>
<accession>A0A1G1L2A7</accession>